<name>Q7U7L9_PARMW</name>
<comment type="catalytic activity">
    <reaction evidence="1 10">
        <text>Transfers a segment of a (1-&gt;4)-alpha-D-glucan to a new position in an acceptor, which may be glucose or a (1-&gt;4)-alpha-D-glucan.</text>
        <dbReference type="EC" id="2.4.1.25"/>
    </reaction>
</comment>
<dbReference type="InterPro" id="IPR017853">
    <property type="entry name" value="GH"/>
</dbReference>
<evidence type="ECO:0000256" key="10">
    <source>
        <dbReference type="RuleBase" id="RU361207"/>
    </source>
</evidence>
<dbReference type="AlphaFoldDB" id="Q7U7L9"/>
<dbReference type="InterPro" id="IPR003385">
    <property type="entry name" value="Glyco_hydro_77"/>
</dbReference>
<keyword evidence="5 10" id="KW-0328">Glycosyltransferase</keyword>
<dbReference type="NCBIfam" id="NF011079">
    <property type="entry name" value="PRK14508.1-2"/>
    <property type="match status" value="1"/>
</dbReference>
<keyword evidence="12" id="KW-1185">Reference proteome</keyword>
<organism evidence="11 12">
    <name type="scientific">Parasynechococcus marenigrum (strain WH8102)</name>
    <dbReference type="NCBI Taxonomy" id="84588"/>
    <lineage>
        <taxon>Bacteria</taxon>
        <taxon>Bacillati</taxon>
        <taxon>Cyanobacteriota</taxon>
        <taxon>Cyanophyceae</taxon>
        <taxon>Synechococcales</taxon>
        <taxon>Prochlorococcaceae</taxon>
        <taxon>Parasynechococcus</taxon>
        <taxon>Parasynechococcus marenigrum</taxon>
    </lineage>
</organism>
<dbReference type="CAZy" id="GH77">
    <property type="family name" value="Glycoside Hydrolase Family 77"/>
</dbReference>
<evidence type="ECO:0000256" key="8">
    <source>
        <dbReference type="ARBA" id="ARBA00031423"/>
    </source>
</evidence>
<evidence type="ECO:0000256" key="6">
    <source>
        <dbReference type="ARBA" id="ARBA00022679"/>
    </source>
</evidence>
<dbReference type="GO" id="GO:0005975">
    <property type="term" value="P:carbohydrate metabolic process"/>
    <property type="evidence" value="ECO:0007669"/>
    <property type="project" value="InterPro"/>
</dbReference>
<dbReference type="PANTHER" id="PTHR32438:SF5">
    <property type="entry name" value="4-ALPHA-GLUCANOTRANSFERASE DPE1, CHLOROPLASTIC_AMYLOPLASTIC"/>
    <property type="match status" value="1"/>
</dbReference>
<evidence type="ECO:0000256" key="7">
    <source>
        <dbReference type="ARBA" id="ARBA00023277"/>
    </source>
</evidence>
<proteinExistence type="inferred from homology"/>
<dbReference type="NCBIfam" id="TIGR00217">
    <property type="entry name" value="malQ"/>
    <property type="match status" value="1"/>
</dbReference>
<dbReference type="PANTHER" id="PTHR32438">
    <property type="entry name" value="4-ALPHA-GLUCANOTRANSFERASE DPE1, CHLOROPLASTIC/AMYLOPLASTIC"/>
    <property type="match status" value="1"/>
</dbReference>
<keyword evidence="6 10" id="KW-0808">Transferase</keyword>
<dbReference type="EMBL" id="BX569691">
    <property type="protein sequence ID" value="CAE07477.1"/>
    <property type="molecule type" value="Genomic_DNA"/>
</dbReference>
<dbReference type="Gene3D" id="3.20.20.80">
    <property type="entry name" value="Glycosidases"/>
    <property type="match status" value="1"/>
</dbReference>
<accession>Q7U7L9</accession>
<evidence type="ECO:0000256" key="4">
    <source>
        <dbReference type="ARBA" id="ARBA00020295"/>
    </source>
</evidence>
<dbReference type="Proteomes" id="UP000001422">
    <property type="component" value="Chromosome"/>
</dbReference>
<evidence type="ECO:0000256" key="9">
    <source>
        <dbReference type="ARBA" id="ARBA00031501"/>
    </source>
</evidence>
<evidence type="ECO:0000313" key="12">
    <source>
        <dbReference type="Proteomes" id="UP000001422"/>
    </source>
</evidence>
<dbReference type="SUPFAM" id="SSF51445">
    <property type="entry name" value="(Trans)glycosidases"/>
    <property type="match status" value="1"/>
</dbReference>
<dbReference type="RefSeq" id="WP_011127827.1">
    <property type="nucleotide sequence ID" value="NC_005070.1"/>
</dbReference>
<dbReference type="EC" id="2.4.1.25" evidence="3 10"/>
<evidence type="ECO:0000256" key="2">
    <source>
        <dbReference type="ARBA" id="ARBA00005684"/>
    </source>
</evidence>
<dbReference type="KEGG" id="syw:SYNW0962"/>
<evidence type="ECO:0000313" key="11">
    <source>
        <dbReference type="EMBL" id="CAE07477.1"/>
    </source>
</evidence>
<dbReference type="eggNOG" id="COG1640">
    <property type="taxonomic scope" value="Bacteria"/>
</dbReference>
<dbReference type="HOGENOM" id="CLU_014132_1_0_3"/>
<protein>
    <recommendedName>
        <fullName evidence="4 10">4-alpha-glucanotransferase</fullName>
        <ecNumber evidence="3 10">2.4.1.25</ecNumber>
    </recommendedName>
    <alternativeName>
        <fullName evidence="8 10">Amylomaltase</fullName>
    </alternativeName>
    <alternativeName>
        <fullName evidence="9 10">Disproportionating enzyme</fullName>
    </alternativeName>
</protein>
<gene>
    <name evidence="11" type="primary">malQ</name>
    <name evidence="11" type="ordered locus">SYNW0962</name>
</gene>
<keyword evidence="7 10" id="KW-0119">Carbohydrate metabolism</keyword>
<evidence type="ECO:0000256" key="1">
    <source>
        <dbReference type="ARBA" id="ARBA00000439"/>
    </source>
</evidence>
<reference evidence="11 12" key="1">
    <citation type="journal article" date="2003" name="Nature">
        <title>The genome of a motile marine Synechococcus.</title>
        <authorList>
            <person name="Palenik B."/>
            <person name="Brahamsha B."/>
            <person name="Larimer F."/>
            <person name="Land M."/>
            <person name="Hauser L."/>
            <person name="Chain P."/>
            <person name="Lamerdin J."/>
            <person name="Regala W."/>
            <person name="Allen E.A."/>
            <person name="McCarren J."/>
            <person name="Paulsen I."/>
            <person name="Dufresne A."/>
            <person name="Partensky F."/>
            <person name="Webb E."/>
            <person name="Waterbury J."/>
        </authorList>
    </citation>
    <scope>NUCLEOTIDE SEQUENCE [LARGE SCALE GENOMIC DNA]</scope>
    <source>
        <strain evidence="11 12">WH8102</strain>
    </source>
</reference>
<evidence type="ECO:0000256" key="3">
    <source>
        <dbReference type="ARBA" id="ARBA00012560"/>
    </source>
</evidence>
<dbReference type="STRING" id="84588.SYNW0962"/>
<sequence length="512" mass="58090">MTTPSRSTGVLLHPTALPGSAVCGSFGEPCRRWINLLADNNIGVWQLLPLAPPDGTGSPYNSPSSFALNPWFLDAEELRRDGFISEQDCQDLPGASEPSSGVERLDFGLAQQRSGALAQTLLKGWPKQPTNHHQTFERWCKKQPWLEAHACFSVLHEQQGEAWWTWPDGLASNNRKALREWKRDHADALLAIKLQQWHLDQQWNAIRELAREKGVILFGDLPFYVSADSADVWSNRHLFTIKENGELTTQSGVPPDYFSESGQLWGSPVYRWGRHRLTRYRWWRQRFTRQRQLADLLRLDHFRALAAYWAVPGADKTAKNGQWQPSPGNELLKKLRQDGNGELPLIAEDLGVITPDVEELRDNFKLRGMKVLQFAFDGQADNPYLPENIEGRRWVVYTGTHDNPTTLGWWNTLDQDSRNRITCRINGAVNAPAWQLLDMAFATSAELVVAPLQDLLHLDDSARFNTPGTSTGNWNWRQPNFDKNVEGALQGFGERGSIWGRSKNGAKHMTKN</sequence>
<dbReference type="GO" id="GO:0004134">
    <property type="term" value="F:4-alpha-glucanotransferase activity"/>
    <property type="evidence" value="ECO:0007669"/>
    <property type="project" value="UniProtKB-EC"/>
</dbReference>
<evidence type="ECO:0000256" key="5">
    <source>
        <dbReference type="ARBA" id="ARBA00022676"/>
    </source>
</evidence>
<dbReference type="NCBIfam" id="NF011080">
    <property type="entry name" value="PRK14508.1-3"/>
    <property type="match status" value="1"/>
</dbReference>
<dbReference type="Pfam" id="PF02446">
    <property type="entry name" value="Glyco_hydro_77"/>
    <property type="match status" value="1"/>
</dbReference>
<comment type="similarity">
    <text evidence="2 10">Belongs to the disproportionating enzyme family.</text>
</comment>